<name>A0ABR4YJC9_9BACT</name>
<gene>
    <name evidence="3" type="ORF">LG35_03715</name>
</gene>
<protein>
    <recommendedName>
        <fullName evidence="2">Outer membrane protein beta-barrel domain-containing protein</fullName>
    </recommendedName>
</protein>
<organism evidence="3 4">
    <name type="scientific">Alistipes inops</name>
    <dbReference type="NCBI Taxonomy" id="1501391"/>
    <lineage>
        <taxon>Bacteria</taxon>
        <taxon>Pseudomonadati</taxon>
        <taxon>Bacteroidota</taxon>
        <taxon>Bacteroidia</taxon>
        <taxon>Bacteroidales</taxon>
        <taxon>Rikenellaceae</taxon>
        <taxon>Alistipes</taxon>
    </lineage>
</organism>
<dbReference type="Pfam" id="PF13568">
    <property type="entry name" value="OMP_b-brl_2"/>
    <property type="match status" value="1"/>
</dbReference>
<feature type="chain" id="PRO_5045558009" description="Outer membrane protein beta-barrel domain-containing protein" evidence="1">
    <location>
        <begin position="20"/>
        <end position="211"/>
    </location>
</feature>
<feature type="domain" description="Outer membrane protein beta-barrel" evidence="2">
    <location>
        <begin position="28"/>
        <end position="179"/>
    </location>
</feature>
<dbReference type="EMBL" id="JRGF01000004">
    <property type="protein sequence ID" value="KHE42360.1"/>
    <property type="molecule type" value="Genomic_DNA"/>
</dbReference>
<sequence>MKKIALAVAALLISVSAMAGNNYKLPFVSFGIKAGYTTNQQKIDYKALRNAETIKKNASGFNAGIVARVDFPLLPIYVQGELLYDWGKYKDVSLTGLNPTSVTTNNFSVPVLVGVGIGSSNFVKVRANVGPVFNLVSTAKFSNVENVADLENMFRKQTVTWTAGIGVDLFNIMVDIRYNGVFSKKDIANIGDLASINTRPTSWTFTIGYLF</sequence>
<evidence type="ECO:0000313" key="3">
    <source>
        <dbReference type="EMBL" id="KHE42360.1"/>
    </source>
</evidence>
<proteinExistence type="predicted"/>
<dbReference type="Proteomes" id="UP000030889">
    <property type="component" value="Unassembled WGS sequence"/>
</dbReference>
<evidence type="ECO:0000256" key="1">
    <source>
        <dbReference type="SAM" id="SignalP"/>
    </source>
</evidence>
<dbReference type="RefSeq" id="WP_035472450.1">
    <property type="nucleotide sequence ID" value="NZ_JRGF01000004.1"/>
</dbReference>
<keyword evidence="4" id="KW-1185">Reference proteome</keyword>
<dbReference type="InterPro" id="IPR025665">
    <property type="entry name" value="Beta-barrel_OMP_2"/>
</dbReference>
<keyword evidence="1" id="KW-0732">Signal</keyword>
<feature type="signal peptide" evidence="1">
    <location>
        <begin position="1"/>
        <end position="19"/>
    </location>
</feature>
<evidence type="ECO:0000313" key="4">
    <source>
        <dbReference type="Proteomes" id="UP000030889"/>
    </source>
</evidence>
<dbReference type="InterPro" id="IPR011250">
    <property type="entry name" value="OMP/PagP_B-barrel"/>
</dbReference>
<dbReference type="SUPFAM" id="SSF56925">
    <property type="entry name" value="OMPA-like"/>
    <property type="match status" value="1"/>
</dbReference>
<evidence type="ECO:0000259" key="2">
    <source>
        <dbReference type="Pfam" id="PF13568"/>
    </source>
</evidence>
<accession>A0ABR4YJC9</accession>
<comment type="caution">
    <text evidence="3">The sequence shown here is derived from an EMBL/GenBank/DDBJ whole genome shotgun (WGS) entry which is preliminary data.</text>
</comment>
<reference evidence="3 4" key="1">
    <citation type="submission" date="2014-09" db="EMBL/GenBank/DDBJ databases">
        <title>Alistipes sp. 627, sp. nov., a novel member of the family Rikenellaceae isolated from human faeces.</title>
        <authorList>
            <person name="Shkoporov A.N."/>
            <person name="Chaplin A.V."/>
            <person name="Motuzova O.V."/>
            <person name="Kafarskaia L.I."/>
            <person name="Khokhlova E.V."/>
            <person name="Efimov B.A."/>
        </authorList>
    </citation>
    <scope>NUCLEOTIDE SEQUENCE [LARGE SCALE GENOMIC DNA]</scope>
    <source>
        <strain evidence="3 4">627</strain>
    </source>
</reference>